<dbReference type="EMBL" id="RCMV01000841">
    <property type="protein sequence ID" value="KAG3212409.1"/>
    <property type="molecule type" value="Genomic_DNA"/>
</dbReference>
<evidence type="ECO:0000256" key="3">
    <source>
        <dbReference type="ARBA" id="ARBA00022525"/>
    </source>
</evidence>
<evidence type="ECO:0000313" key="7">
    <source>
        <dbReference type="Proteomes" id="UP000760860"/>
    </source>
</evidence>
<evidence type="ECO:0000256" key="2">
    <source>
        <dbReference type="ARBA" id="ARBA00004613"/>
    </source>
</evidence>
<evidence type="ECO:0000256" key="1">
    <source>
        <dbReference type="ARBA" id="ARBA00004340"/>
    </source>
</evidence>
<dbReference type="Proteomes" id="UP000760860">
    <property type="component" value="Unassembled WGS sequence"/>
</dbReference>
<gene>
    <name evidence="6" type="ORF">PC129_g16642</name>
</gene>
<keyword evidence="3" id="KW-0964">Secreted</keyword>
<feature type="domain" description="Crinkler effector protein N-terminal" evidence="5">
    <location>
        <begin position="2"/>
        <end position="115"/>
    </location>
</feature>
<feature type="region of interest" description="Disordered" evidence="4">
    <location>
        <begin position="206"/>
        <end position="237"/>
    </location>
</feature>
<feature type="compositionally biased region" description="Basic residues" evidence="4">
    <location>
        <begin position="226"/>
        <end position="237"/>
    </location>
</feature>
<dbReference type="Pfam" id="PF20147">
    <property type="entry name" value="Crinkler"/>
    <property type="match status" value="1"/>
</dbReference>
<evidence type="ECO:0000256" key="4">
    <source>
        <dbReference type="SAM" id="MobiDB-lite"/>
    </source>
</evidence>
<accession>A0A8T1HJV4</accession>
<name>A0A8T1HJV4_9STRA</name>
<dbReference type="VEuPathDB" id="FungiDB:PC110_g23804"/>
<dbReference type="InterPro" id="IPR045379">
    <property type="entry name" value="Crinkler_N"/>
</dbReference>
<dbReference type="GO" id="GO:0043657">
    <property type="term" value="C:host cell"/>
    <property type="evidence" value="ECO:0007669"/>
    <property type="project" value="UniProtKB-SubCell"/>
</dbReference>
<evidence type="ECO:0000259" key="5">
    <source>
        <dbReference type="Pfam" id="PF20147"/>
    </source>
</evidence>
<proteinExistence type="predicted"/>
<protein>
    <recommendedName>
        <fullName evidence="5">Crinkler effector protein N-terminal domain-containing protein</fullName>
    </recommendedName>
</protein>
<reference evidence="6" key="1">
    <citation type="submission" date="2018-05" db="EMBL/GenBank/DDBJ databases">
        <title>Effector identification in a new, highly contiguous assembly of the strawberry crown rot pathogen Phytophthora cactorum.</title>
        <authorList>
            <person name="Armitage A.D."/>
            <person name="Nellist C.F."/>
            <person name="Bates H."/>
            <person name="Vickerstaff R.J."/>
            <person name="Harrison R.J."/>
        </authorList>
    </citation>
    <scope>NUCLEOTIDE SEQUENCE</scope>
    <source>
        <strain evidence="6">P421</strain>
    </source>
</reference>
<dbReference type="GO" id="GO:0005576">
    <property type="term" value="C:extracellular region"/>
    <property type="evidence" value="ECO:0007669"/>
    <property type="project" value="UniProtKB-SubCell"/>
</dbReference>
<comment type="subcellular location">
    <subcellularLocation>
        <location evidence="1">Host cell</location>
    </subcellularLocation>
    <subcellularLocation>
        <location evidence="2">Secreted</location>
    </subcellularLocation>
</comment>
<evidence type="ECO:0000313" key="6">
    <source>
        <dbReference type="EMBL" id="KAG3212409.1"/>
    </source>
</evidence>
<dbReference type="AlphaFoldDB" id="A0A8T1HJV4"/>
<sequence length="308" mass="34591">MVNLFCAIVGVEGSVFSVRVDESGSVDDLKKEIADDQKYDFAASKLRLFLAKKANGAWLTEKDVKKGVSDTSDLELLDVAGAPLNLVGLSEEDVRFRVTKEDVKAKTTPVHVLVVVPRSTGEDAAWSAKDLCTVDPDVQLNLWKSVVRVSSEDVCSGTALVVDQTPTHLYLMTNLRLWIDATFTDHLSADFKLEIKRYLRLHPSRKTNGRKRKDADVKDANVAMQPRRKSQRTAAMKKKTQLYQTSLKLWWSSSFPIRRSRKKSTDSASTVTHAGVVRLRSTLQSSKFLCHEITCSFDVKRPLRCMTR</sequence>
<organism evidence="6 7">
    <name type="scientific">Phytophthora cactorum</name>
    <dbReference type="NCBI Taxonomy" id="29920"/>
    <lineage>
        <taxon>Eukaryota</taxon>
        <taxon>Sar</taxon>
        <taxon>Stramenopiles</taxon>
        <taxon>Oomycota</taxon>
        <taxon>Peronosporomycetes</taxon>
        <taxon>Peronosporales</taxon>
        <taxon>Peronosporaceae</taxon>
        <taxon>Phytophthora</taxon>
    </lineage>
</organism>
<comment type="caution">
    <text evidence="6">The sequence shown here is derived from an EMBL/GenBank/DDBJ whole genome shotgun (WGS) entry which is preliminary data.</text>
</comment>